<comment type="caution">
    <text evidence="2">The sequence shown here is derived from an EMBL/GenBank/DDBJ whole genome shotgun (WGS) entry which is preliminary data.</text>
</comment>
<keyword evidence="1" id="KW-0472">Membrane</keyword>
<keyword evidence="3" id="KW-1185">Reference proteome</keyword>
<protein>
    <submittedName>
        <fullName evidence="2">Uncharacterized protein</fullName>
    </submittedName>
</protein>
<sequence>MSAFNTTEVVIYASVHNCPANSYEVNGGTLRFAGACIPLTATSATEYLCPTYDGMEVTAESTCDVIVATTEHENPEDECYISCAFTPTATTNLVARDLPSEDYVIGAASTLHPSSFAITFAAIFFVVLMFFKRSH</sequence>
<name>A0ABP9XMR4_9FUNG</name>
<evidence type="ECO:0000313" key="3">
    <source>
        <dbReference type="Proteomes" id="UP001476247"/>
    </source>
</evidence>
<keyword evidence="1" id="KW-0812">Transmembrane</keyword>
<accession>A0ABP9XMR4</accession>
<dbReference type="EMBL" id="BAABUJ010000005">
    <property type="protein sequence ID" value="GAA5796054.1"/>
    <property type="molecule type" value="Genomic_DNA"/>
</dbReference>
<evidence type="ECO:0000256" key="1">
    <source>
        <dbReference type="SAM" id="Phobius"/>
    </source>
</evidence>
<proteinExistence type="predicted"/>
<keyword evidence="1" id="KW-1133">Transmembrane helix</keyword>
<gene>
    <name evidence="2" type="ORF">HPULCUR_001423</name>
</gene>
<feature type="transmembrane region" description="Helical" evidence="1">
    <location>
        <begin position="111"/>
        <end position="131"/>
    </location>
</feature>
<organism evidence="2 3">
    <name type="scientific">Helicostylum pulchrum</name>
    <dbReference type="NCBI Taxonomy" id="562976"/>
    <lineage>
        <taxon>Eukaryota</taxon>
        <taxon>Fungi</taxon>
        <taxon>Fungi incertae sedis</taxon>
        <taxon>Mucoromycota</taxon>
        <taxon>Mucoromycotina</taxon>
        <taxon>Mucoromycetes</taxon>
        <taxon>Mucorales</taxon>
        <taxon>Mucorineae</taxon>
        <taxon>Mucoraceae</taxon>
        <taxon>Helicostylum</taxon>
    </lineage>
</organism>
<dbReference type="Proteomes" id="UP001476247">
    <property type="component" value="Unassembled WGS sequence"/>
</dbReference>
<evidence type="ECO:0000313" key="2">
    <source>
        <dbReference type="EMBL" id="GAA5796054.1"/>
    </source>
</evidence>
<reference evidence="2 3" key="1">
    <citation type="submission" date="2024-04" db="EMBL/GenBank/DDBJ databases">
        <title>genome sequences of Mucor flavus KT1a and Helicostylum pulchrum KT1b strains isolation_sourced from the surface of a dry-aged beef.</title>
        <authorList>
            <person name="Toyotome T."/>
            <person name="Hosono M."/>
            <person name="Torimaru M."/>
            <person name="Fukuda K."/>
            <person name="Mikami N."/>
        </authorList>
    </citation>
    <scope>NUCLEOTIDE SEQUENCE [LARGE SCALE GENOMIC DNA]</scope>
    <source>
        <strain evidence="2 3">KT1b</strain>
    </source>
</reference>